<dbReference type="HOGENOM" id="CLU_1428119_0_0_1"/>
<name>S3DEW4_GLAL2</name>
<evidence type="ECO:0000313" key="2">
    <source>
        <dbReference type="Proteomes" id="UP000016922"/>
    </source>
</evidence>
<dbReference type="Proteomes" id="UP000016922">
    <property type="component" value="Unassembled WGS sequence"/>
</dbReference>
<accession>S3DEW4</accession>
<keyword evidence="2" id="KW-1185">Reference proteome</keyword>
<reference evidence="1 2" key="1">
    <citation type="journal article" date="2013" name="BMC Genomics">
        <title>Genomics-driven discovery of the pneumocandin biosynthetic gene cluster in the fungus Glarea lozoyensis.</title>
        <authorList>
            <person name="Chen L."/>
            <person name="Yue Q."/>
            <person name="Zhang X."/>
            <person name="Xiang M."/>
            <person name="Wang C."/>
            <person name="Li S."/>
            <person name="Che Y."/>
            <person name="Ortiz-Lopez F.J."/>
            <person name="Bills G.F."/>
            <person name="Liu X."/>
            <person name="An Z."/>
        </authorList>
    </citation>
    <scope>NUCLEOTIDE SEQUENCE [LARGE SCALE GENOMIC DNA]</scope>
    <source>
        <strain evidence="2">ATCC 20868 / MF5171</strain>
    </source>
</reference>
<dbReference type="RefSeq" id="XP_008076267.1">
    <property type="nucleotide sequence ID" value="XM_008078076.1"/>
</dbReference>
<proteinExistence type="predicted"/>
<dbReference type="KEGG" id="glz:GLAREA_09115"/>
<gene>
    <name evidence="1" type="ORF">GLAREA_09115</name>
</gene>
<dbReference type="EMBL" id="KE145352">
    <property type="protein sequence ID" value="EPE36952.1"/>
    <property type="molecule type" value="Genomic_DNA"/>
</dbReference>
<protein>
    <submittedName>
        <fullName evidence="1">Uncharacterized protein</fullName>
    </submittedName>
</protein>
<organism evidence="1 2">
    <name type="scientific">Glarea lozoyensis (strain ATCC 20868 / MF5171)</name>
    <dbReference type="NCBI Taxonomy" id="1116229"/>
    <lineage>
        <taxon>Eukaryota</taxon>
        <taxon>Fungi</taxon>
        <taxon>Dikarya</taxon>
        <taxon>Ascomycota</taxon>
        <taxon>Pezizomycotina</taxon>
        <taxon>Leotiomycetes</taxon>
        <taxon>Helotiales</taxon>
        <taxon>Helotiaceae</taxon>
        <taxon>Glarea</taxon>
    </lineage>
</organism>
<sequence length="190" mass="21487">MASVLFCTASGTEKVVNELVEHTKTLHPRNGGGFSWSLVKTRDQKDIELITSTPIPEFSTGFLGNSYKELGEYFKTRVPDISGRPEFYNQESFVVIDDRSLIDKSVLLVDWWVETPKEDLIGYGDDKETLKGWLPTGWHSIRVRLEDAPAICAGISLSYDYWFVQRSGPENFTEDGVLIMNEADVPKFAK</sequence>
<dbReference type="OrthoDB" id="4456803at2759"/>
<evidence type="ECO:0000313" key="1">
    <source>
        <dbReference type="EMBL" id="EPE36952.1"/>
    </source>
</evidence>
<dbReference type="GeneID" id="19468163"/>
<dbReference type="AlphaFoldDB" id="S3DEW4"/>